<reference evidence="3" key="1">
    <citation type="journal article" date="2017" name="Med. Chem. Commun.">
        <title>Nonomuraea sp. ATCC 55076 harbours the largest actinomycete chromosome to date and the kistamicin biosynthetic gene cluster.</title>
        <authorList>
            <person name="Nazari B."/>
            <person name="Forneris C.C."/>
            <person name="Gibson M.I."/>
            <person name="Moon K."/>
            <person name="Schramma K.R."/>
            <person name="Seyedsayamdost M.R."/>
        </authorList>
    </citation>
    <scope>NUCLEOTIDE SEQUENCE [LARGE SCALE GENOMIC DNA]</scope>
    <source>
        <strain evidence="3">ATCC 55076</strain>
    </source>
</reference>
<dbReference type="Proteomes" id="UP000190797">
    <property type="component" value="Chromosome"/>
</dbReference>
<dbReference type="InterPro" id="IPR036691">
    <property type="entry name" value="Endo/exonu/phosph_ase_sf"/>
</dbReference>
<evidence type="ECO:0008006" key="4">
    <source>
        <dbReference type="Google" id="ProtNLM"/>
    </source>
</evidence>
<proteinExistence type="predicted"/>
<dbReference type="Gene3D" id="3.60.10.10">
    <property type="entry name" value="Endonuclease/exonuclease/phosphatase"/>
    <property type="match status" value="1"/>
</dbReference>
<feature type="region of interest" description="Disordered" evidence="1">
    <location>
        <begin position="1"/>
        <end position="21"/>
    </location>
</feature>
<evidence type="ECO:0000313" key="3">
    <source>
        <dbReference type="Proteomes" id="UP000190797"/>
    </source>
</evidence>
<dbReference type="EMBL" id="CP017717">
    <property type="protein sequence ID" value="AQZ62754.1"/>
    <property type="molecule type" value="Genomic_DNA"/>
</dbReference>
<protein>
    <recommendedName>
        <fullName evidence="4">Endonuclease/exonuclease/phosphatase domain-containing protein</fullName>
    </recommendedName>
</protein>
<sequence length="61" mass="6738">MHDVGAILGDSDPTVGHGNGPAYRCDRIHTTLPRTSMVSHRVIHEEHPTSDHRPVVAEFEV</sequence>
<dbReference type="OrthoDB" id="3452444at2"/>
<evidence type="ECO:0000313" key="2">
    <source>
        <dbReference type="EMBL" id="AQZ62754.1"/>
    </source>
</evidence>
<keyword evidence="3" id="KW-1185">Reference proteome</keyword>
<dbReference type="KEGG" id="noa:BKM31_15960"/>
<organism evidence="2 3">
    <name type="scientific">[Actinomadura] parvosata subsp. kistnae</name>
    <dbReference type="NCBI Taxonomy" id="1909395"/>
    <lineage>
        <taxon>Bacteria</taxon>
        <taxon>Bacillati</taxon>
        <taxon>Actinomycetota</taxon>
        <taxon>Actinomycetes</taxon>
        <taxon>Streptosporangiales</taxon>
        <taxon>Streptosporangiaceae</taxon>
        <taxon>Nonomuraea</taxon>
    </lineage>
</organism>
<gene>
    <name evidence="2" type="ORF">BKM31_15960</name>
</gene>
<evidence type="ECO:0000256" key="1">
    <source>
        <dbReference type="SAM" id="MobiDB-lite"/>
    </source>
</evidence>
<dbReference type="AlphaFoldDB" id="A0A1U9ZXT5"/>
<name>A0A1U9ZXT5_9ACTN</name>
<dbReference type="SUPFAM" id="SSF56219">
    <property type="entry name" value="DNase I-like"/>
    <property type="match status" value="1"/>
</dbReference>
<dbReference type="RefSeq" id="WP_080038933.1">
    <property type="nucleotide sequence ID" value="NZ_CP017717.1"/>
</dbReference>
<accession>A0A1U9ZXT5</accession>